<keyword evidence="2" id="KW-1185">Reference proteome</keyword>
<gene>
    <name evidence="1" type="ORF">CR513_54317</name>
</gene>
<name>A0A371ELN3_MUCPR</name>
<proteinExistence type="predicted"/>
<comment type="caution">
    <text evidence="1">The sequence shown here is derived from an EMBL/GenBank/DDBJ whole genome shotgun (WGS) entry which is preliminary data.</text>
</comment>
<dbReference type="InterPro" id="IPR043502">
    <property type="entry name" value="DNA/RNA_pol_sf"/>
</dbReference>
<dbReference type="AlphaFoldDB" id="A0A371ELN3"/>
<dbReference type="PANTHER" id="PTHR24559:SF444">
    <property type="entry name" value="REVERSE TRANSCRIPTASE DOMAIN-CONTAINING PROTEIN"/>
    <property type="match status" value="1"/>
</dbReference>
<dbReference type="InterPro" id="IPR053134">
    <property type="entry name" value="RNA-dir_DNA_polymerase"/>
</dbReference>
<organism evidence="1 2">
    <name type="scientific">Mucuna pruriens</name>
    <name type="common">Velvet bean</name>
    <name type="synonym">Dolichos pruriens</name>
    <dbReference type="NCBI Taxonomy" id="157652"/>
    <lineage>
        <taxon>Eukaryota</taxon>
        <taxon>Viridiplantae</taxon>
        <taxon>Streptophyta</taxon>
        <taxon>Embryophyta</taxon>
        <taxon>Tracheophyta</taxon>
        <taxon>Spermatophyta</taxon>
        <taxon>Magnoliopsida</taxon>
        <taxon>eudicotyledons</taxon>
        <taxon>Gunneridae</taxon>
        <taxon>Pentapetalae</taxon>
        <taxon>rosids</taxon>
        <taxon>fabids</taxon>
        <taxon>Fabales</taxon>
        <taxon>Fabaceae</taxon>
        <taxon>Papilionoideae</taxon>
        <taxon>50 kb inversion clade</taxon>
        <taxon>NPAAA clade</taxon>
        <taxon>indigoferoid/millettioid clade</taxon>
        <taxon>Phaseoleae</taxon>
        <taxon>Mucuna</taxon>
    </lineage>
</organism>
<protein>
    <recommendedName>
        <fullName evidence="3">Reverse transcriptase domain-containing protein</fullName>
    </recommendedName>
</protein>
<dbReference type="PANTHER" id="PTHR24559">
    <property type="entry name" value="TRANSPOSON TY3-I GAG-POL POLYPROTEIN"/>
    <property type="match status" value="1"/>
</dbReference>
<dbReference type="Gene3D" id="3.10.10.10">
    <property type="entry name" value="HIV Type 1 Reverse Transcriptase, subunit A, domain 1"/>
    <property type="match status" value="1"/>
</dbReference>
<dbReference type="EMBL" id="QJKJ01013237">
    <property type="protein sequence ID" value="RDX66874.1"/>
    <property type="molecule type" value="Genomic_DNA"/>
</dbReference>
<evidence type="ECO:0000313" key="1">
    <source>
        <dbReference type="EMBL" id="RDX66874.1"/>
    </source>
</evidence>
<reference evidence="1" key="1">
    <citation type="submission" date="2018-05" db="EMBL/GenBank/DDBJ databases">
        <title>Draft genome of Mucuna pruriens seed.</title>
        <authorList>
            <person name="Nnadi N.E."/>
            <person name="Vos R."/>
            <person name="Hasami M.H."/>
            <person name="Devisetty U.K."/>
            <person name="Aguiy J.C."/>
        </authorList>
    </citation>
    <scope>NUCLEOTIDE SEQUENCE [LARGE SCALE GENOMIC DNA]</scope>
    <source>
        <strain evidence="1">JCA_2017</strain>
    </source>
</reference>
<dbReference type="SUPFAM" id="SSF56672">
    <property type="entry name" value="DNA/RNA polymerases"/>
    <property type="match status" value="1"/>
</dbReference>
<dbReference type="Gene3D" id="3.30.70.270">
    <property type="match status" value="1"/>
</dbReference>
<evidence type="ECO:0008006" key="3">
    <source>
        <dbReference type="Google" id="ProtNLM"/>
    </source>
</evidence>
<sequence>MVFGEGATVRIIPVLYTVIDTEASYNIIIGRPTLNRLGAVVSTYHMCMKFPVGWRIGSIWANSRLARRCYEDSLKIGGSIPPPTVNALDFDLDPRYVYEEKRPPPAEDVKTSHVTKVGTALSREEEAQLVSFLRQNGVVFAWTPKDKPGIDPNFMCHHLSIGKGAKPVIQKRRKQGEERRKVAREETSRLVTADFIREVQYPTWLANVVMVKKPNVRWRMCIDYTNLNKACPKDPYPLPSIDRLVDGMSRYALLSFMDAYSGYNQIRMHPPRRGEDGLHHRGGSILL</sequence>
<dbReference type="Proteomes" id="UP000257109">
    <property type="component" value="Unassembled WGS sequence"/>
</dbReference>
<dbReference type="OrthoDB" id="1194277at2759"/>
<dbReference type="InterPro" id="IPR043128">
    <property type="entry name" value="Rev_trsase/Diguanyl_cyclase"/>
</dbReference>
<evidence type="ECO:0000313" key="2">
    <source>
        <dbReference type="Proteomes" id="UP000257109"/>
    </source>
</evidence>
<dbReference type="CDD" id="cd01647">
    <property type="entry name" value="RT_LTR"/>
    <property type="match status" value="1"/>
</dbReference>
<feature type="non-terminal residue" evidence="1">
    <location>
        <position position="1"/>
    </location>
</feature>
<accession>A0A371ELN3</accession>